<keyword evidence="3" id="KW-1185">Reference proteome</keyword>
<reference evidence="2" key="1">
    <citation type="submission" date="2019-08" db="EMBL/GenBank/DDBJ databases">
        <title>The improved chromosome-level genome for the pearl oyster Pinctada fucata martensii using PacBio sequencing and Hi-C.</title>
        <authorList>
            <person name="Zheng Z."/>
        </authorList>
    </citation>
    <scope>NUCLEOTIDE SEQUENCE</scope>
    <source>
        <strain evidence="2">ZZ-2019</strain>
        <tissue evidence="2">Adductor muscle</tissue>
    </source>
</reference>
<dbReference type="EMBL" id="VSWD01000001">
    <property type="protein sequence ID" value="KAK3108495.1"/>
    <property type="molecule type" value="Genomic_DNA"/>
</dbReference>
<dbReference type="Gene3D" id="4.10.280.10">
    <property type="entry name" value="Helix-loop-helix DNA-binding domain"/>
    <property type="match status" value="1"/>
</dbReference>
<sequence length="211" mass="24611">MENFLCALDEDFFDFYDTSIEYSDSLDPDSPYSNESDQENQFFNFKVDQPYKLKRPHGVKKIQQRKAANQRERRRMKSINDAFDNLRQCIPSSLNAERRLSKVDTLRLAIRYISYLSELVQSCSDYSSESPASKKPRTQEKVILRWNFTDPSDQSNEQMNLVGHSLSWSNEKPANQTADNKFTAKIWTPEVPTAADLMVLNSYSNDYQEFI</sequence>
<evidence type="ECO:0000259" key="1">
    <source>
        <dbReference type="PROSITE" id="PS50888"/>
    </source>
</evidence>
<dbReference type="SMART" id="SM00353">
    <property type="entry name" value="HLH"/>
    <property type="match status" value="1"/>
</dbReference>
<dbReference type="InterPro" id="IPR036638">
    <property type="entry name" value="HLH_DNA-bd_sf"/>
</dbReference>
<accession>A0AA88YWU0</accession>
<organism evidence="2 3">
    <name type="scientific">Pinctada imbricata</name>
    <name type="common">Atlantic pearl-oyster</name>
    <name type="synonym">Pinctada martensii</name>
    <dbReference type="NCBI Taxonomy" id="66713"/>
    <lineage>
        <taxon>Eukaryota</taxon>
        <taxon>Metazoa</taxon>
        <taxon>Spiralia</taxon>
        <taxon>Lophotrochozoa</taxon>
        <taxon>Mollusca</taxon>
        <taxon>Bivalvia</taxon>
        <taxon>Autobranchia</taxon>
        <taxon>Pteriomorphia</taxon>
        <taxon>Pterioida</taxon>
        <taxon>Pterioidea</taxon>
        <taxon>Pteriidae</taxon>
        <taxon>Pinctada</taxon>
    </lineage>
</organism>
<dbReference type="SUPFAM" id="SSF47459">
    <property type="entry name" value="HLH, helix-loop-helix DNA-binding domain"/>
    <property type="match status" value="1"/>
</dbReference>
<dbReference type="AlphaFoldDB" id="A0AA88YWU0"/>
<comment type="caution">
    <text evidence="2">The sequence shown here is derived from an EMBL/GenBank/DDBJ whole genome shotgun (WGS) entry which is preliminary data.</text>
</comment>
<dbReference type="Proteomes" id="UP001186944">
    <property type="component" value="Unassembled WGS sequence"/>
</dbReference>
<dbReference type="GO" id="GO:0000981">
    <property type="term" value="F:DNA-binding transcription factor activity, RNA polymerase II-specific"/>
    <property type="evidence" value="ECO:0007669"/>
    <property type="project" value="TreeGrafter"/>
</dbReference>
<dbReference type="GO" id="GO:0032502">
    <property type="term" value="P:developmental process"/>
    <property type="evidence" value="ECO:0007669"/>
    <property type="project" value="TreeGrafter"/>
</dbReference>
<dbReference type="PANTHER" id="PTHR23349">
    <property type="entry name" value="BASIC HELIX-LOOP-HELIX TRANSCRIPTION FACTOR, TWIST"/>
    <property type="match status" value="1"/>
</dbReference>
<dbReference type="Pfam" id="PF00010">
    <property type="entry name" value="HLH"/>
    <property type="match status" value="1"/>
</dbReference>
<dbReference type="InterPro" id="IPR050283">
    <property type="entry name" value="E-box_TF_Regulators"/>
</dbReference>
<dbReference type="PANTHER" id="PTHR23349:SF112">
    <property type="entry name" value="48 RELATED 1, ISOFORM B"/>
    <property type="match status" value="1"/>
</dbReference>
<gene>
    <name evidence="2" type="ORF">FSP39_009214</name>
</gene>
<evidence type="ECO:0000313" key="3">
    <source>
        <dbReference type="Proteomes" id="UP001186944"/>
    </source>
</evidence>
<name>A0AA88YWU0_PINIB</name>
<dbReference type="InterPro" id="IPR011598">
    <property type="entry name" value="bHLH_dom"/>
</dbReference>
<dbReference type="GO" id="GO:0000977">
    <property type="term" value="F:RNA polymerase II transcription regulatory region sequence-specific DNA binding"/>
    <property type="evidence" value="ECO:0007669"/>
    <property type="project" value="TreeGrafter"/>
</dbReference>
<dbReference type="PROSITE" id="PS50888">
    <property type="entry name" value="BHLH"/>
    <property type="match status" value="1"/>
</dbReference>
<dbReference type="GO" id="GO:0046983">
    <property type="term" value="F:protein dimerization activity"/>
    <property type="evidence" value="ECO:0007669"/>
    <property type="project" value="InterPro"/>
</dbReference>
<protein>
    <recommendedName>
        <fullName evidence="1">BHLH domain-containing protein</fullName>
    </recommendedName>
</protein>
<feature type="domain" description="BHLH" evidence="1">
    <location>
        <begin position="63"/>
        <end position="116"/>
    </location>
</feature>
<evidence type="ECO:0000313" key="2">
    <source>
        <dbReference type="EMBL" id="KAK3108495.1"/>
    </source>
</evidence>
<proteinExistence type="predicted"/>